<accession>A0ABS3AR07</accession>
<name>A0ABS3AR07_9BACT</name>
<dbReference type="PANTHER" id="PTHR31350">
    <property type="entry name" value="SI:DKEY-261L7.2"/>
    <property type="match status" value="1"/>
</dbReference>
<dbReference type="Pfam" id="PF13369">
    <property type="entry name" value="Transglut_core2"/>
    <property type="match status" value="1"/>
</dbReference>
<evidence type="ECO:0000256" key="1">
    <source>
        <dbReference type="ARBA" id="ARBA00007100"/>
    </source>
</evidence>
<protein>
    <submittedName>
        <fullName evidence="5">Tetratricopeptide repeat protein</fullName>
    </submittedName>
</protein>
<comment type="caution">
    <text evidence="5">The sequence shown here is derived from an EMBL/GenBank/DDBJ whole genome shotgun (WGS) entry which is preliminary data.</text>
</comment>
<evidence type="ECO:0000313" key="6">
    <source>
        <dbReference type="Proteomes" id="UP000722121"/>
    </source>
</evidence>
<dbReference type="Pfam" id="PF13432">
    <property type="entry name" value="TPR_16"/>
    <property type="match status" value="1"/>
</dbReference>
<evidence type="ECO:0000256" key="2">
    <source>
        <dbReference type="PROSITE-ProRule" id="PRU00339"/>
    </source>
</evidence>
<keyword evidence="3" id="KW-0732">Signal</keyword>
<feature type="chain" id="PRO_5047057450" evidence="3">
    <location>
        <begin position="23"/>
        <end position="516"/>
    </location>
</feature>
<evidence type="ECO:0000256" key="3">
    <source>
        <dbReference type="SAM" id="SignalP"/>
    </source>
</evidence>
<dbReference type="PANTHER" id="PTHR31350:SF27">
    <property type="entry name" value="HEMIMETHYLATED DNA-BINDING DOMAIN-CONTAINING PROTEIN"/>
    <property type="match status" value="1"/>
</dbReference>
<dbReference type="EMBL" id="JAFITR010000074">
    <property type="protein sequence ID" value="MBN4067161.1"/>
    <property type="molecule type" value="Genomic_DNA"/>
</dbReference>
<comment type="similarity">
    <text evidence="1">Belongs to the UPF0162 family.</text>
</comment>
<feature type="repeat" description="TPR" evidence="2">
    <location>
        <begin position="429"/>
        <end position="462"/>
    </location>
</feature>
<feature type="repeat" description="TPR" evidence="2">
    <location>
        <begin position="309"/>
        <end position="342"/>
    </location>
</feature>
<dbReference type="Gene3D" id="1.25.40.10">
    <property type="entry name" value="Tetratricopeptide repeat domain"/>
    <property type="match status" value="1"/>
</dbReference>
<proteinExistence type="inferred from homology"/>
<dbReference type="SMART" id="SM00028">
    <property type="entry name" value="TPR"/>
    <property type="match status" value="2"/>
</dbReference>
<keyword evidence="2" id="KW-0802">TPR repeat</keyword>
<gene>
    <name evidence="5" type="ORF">JYU14_03655</name>
</gene>
<evidence type="ECO:0000313" key="5">
    <source>
        <dbReference type="EMBL" id="MBN4067161.1"/>
    </source>
</evidence>
<keyword evidence="6" id="KW-1185">Reference proteome</keyword>
<dbReference type="InterPro" id="IPR032698">
    <property type="entry name" value="SirB1_N"/>
</dbReference>
<sequence>MPKQTILFCFLSASLLFSRAFSNDVTTTHIETLYHTINPLSIPQHFAFYRLYPKTPLGKKAFEEGWQLLIGEKSDTLADIALPLLSIDSIEAVLALVLKNPNERERFFFPAHERELINTLANRLANRTLRGAEILSEEELLALAPEEVDLARGLMLSQLPDTADRLDYVESYEALIDLMALQILTKTSMDASAEEKIAAINDFLFFAMGFRFPPHSAYANSIDEYTFLQTVLDSREGVCLGVTTLYLSLAQRIALPLEVVTPPGHIFLRHSGKEINIETTARGINLPSDTYLSINTRSLQTRNIKEVIGLTHFNQASVYWQKGEHTKAIASYEKAAQYLPNEMLIKEFLGLHYLFIGKKKLGREYLNRVKDWLPDYAVSKETFAEDYLNNKVDIEGLKTLFLHVDNSRKSIEKKCDALQETVKRHPEFRSGLFHLAATWLQLGRAKEAVAVLERYHKIDPNNPNVEYYLAALHKERYNLPKAWEHLHNSERITAGRDHKPKPLKALHTTLNLQCVW</sequence>
<dbReference type="InterPro" id="IPR011990">
    <property type="entry name" value="TPR-like_helical_dom_sf"/>
</dbReference>
<feature type="domain" description="Protein SirB1 N-terminal" evidence="4">
    <location>
        <begin position="171"/>
        <end position="294"/>
    </location>
</feature>
<organism evidence="5 6">
    <name type="scientific">Simkania negevensis</name>
    <dbReference type="NCBI Taxonomy" id="83561"/>
    <lineage>
        <taxon>Bacteria</taxon>
        <taxon>Pseudomonadati</taxon>
        <taxon>Chlamydiota</taxon>
        <taxon>Chlamydiia</taxon>
        <taxon>Parachlamydiales</taxon>
        <taxon>Simkaniaceae</taxon>
        <taxon>Simkania</taxon>
    </lineage>
</organism>
<feature type="signal peptide" evidence="3">
    <location>
        <begin position="1"/>
        <end position="22"/>
    </location>
</feature>
<dbReference type="Proteomes" id="UP000722121">
    <property type="component" value="Unassembled WGS sequence"/>
</dbReference>
<dbReference type="Pfam" id="PF13181">
    <property type="entry name" value="TPR_8"/>
    <property type="match status" value="1"/>
</dbReference>
<dbReference type="PROSITE" id="PS50005">
    <property type="entry name" value="TPR"/>
    <property type="match status" value="2"/>
</dbReference>
<reference evidence="5 6" key="1">
    <citation type="submission" date="2021-02" db="EMBL/GenBank/DDBJ databases">
        <title>Activity-based single-cell genomes from oceanic crustal fluid captures similar information to metagenomic and metatranscriptomic surveys with orders of magnitude less sampling.</title>
        <authorList>
            <person name="D'Angelo T.S."/>
            <person name="Orcutt B.N."/>
        </authorList>
    </citation>
    <scope>NUCLEOTIDE SEQUENCE [LARGE SCALE GENOMIC DNA]</scope>
    <source>
        <strain evidence="5">AH-315-G07</strain>
    </source>
</reference>
<dbReference type="SUPFAM" id="SSF48452">
    <property type="entry name" value="TPR-like"/>
    <property type="match status" value="1"/>
</dbReference>
<dbReference type="InterPro" id="IPR019734">
    <property type="entry name" value="TPR_rpt"/>
</dbReference>
<evidence type="ECO:0000259" key="4">
    <source>
        <dbReference type="Pfam" id="PF13369"/>
    </source>
</evidence>